<keyword evidence="6" id="KW-0472">Membrane</keyword>
<evidence type="ECO:0000259" key="12">
    <source>
        <dbReference type="Pfam" id="PF17802"/>
    </source>
</evidence>
<organism evidence="13 14">
    <name type="scientific">Peptostreptococcus canis</name>
    <dbReference type="NCBI Taxonomy" id="1159213"/>
    <lineage>
        <taxon>Bacteria</taxon>
        <taxon>Bacillati</taxon>
        <taxon>Bacillota</taxon>
        <taxon>Clostridia</taxon>
        <taxon>Peptostreptococcales</taxon>
        <taxon>Peptostreptococcaceae</taxon>
        <taxon>Peptostreptococcus</taxon>
    </lineage>
</organism>
<keyword evidence="1" id="KW-0134">Cell wall</keyword>
<dbReference type="Pfam" id="PF16570">
    <property type="entry name" value="GramPos_pilinD3"/>
    <property type="match status" value="1"/>
</dbReference>
<keyword evidence="6" id="KW-1133">Transmembrane helix</keyword>
<dbReference type="Pfam" id="PF17802">
    <property type="entry name" value="SpaA"/>
    <property type="match status" value="1"/>
</dbReference>
<dbReference type="Pfam" id="PF16569">
    <property type="entry name" value="GramPos_pilinBB"/>
    <property type="match status" value="1"/>
</dbReference>
<dbReference type="InterPro" id="IPR013783">
    <property type="entry name" value="Ig-like_fold"/>
</dbReference>
<dbReference type="NCBIfam" id="TIGR04226">
    <property type="entry name" value="RrgB_K2N_iso_D2"/>
    <property type="match status" value="1"/>
</dbReference>
<feature type="domain" description="Gram-positive pilin subunit D1 N-terminal" evidence="9">
    <location>
        <begin position="31"/>
        <end position="185"/>
    </location>
</feature>
<dbReference type="InterPro" id="IPR032332">
    <property type="entry name" value="GramPos_pilinD3"/>
</dbReference>
<feature type="transmembrane region" description="Helical" evidence="6">
    <location>
        <begin position="633"/>
        <end position="655"/>
    </location>
</feature>
<evidence type="ECO:0000256" key="6">
    <source>
        <dbReference type="SAM" id="Phobius"/>
    </source>
</evidence>
<feature type="chain" id="PRO_5046343719" evidence="7">
    <location>
        <begin position="28"/>
        <end position="663"/>
    </location>
</feature>
<gene>
    <name evidence="13" type="ORF">HLB29_07930</name>
</gene>
<evidence type="ECO:0000256" key="3">
    <source>
        <dbReference type="ARBA" id="ARBA00022729"/>
    </source>
</evidence>
<evidence type="ECO:0000256" key="1">
    <source>
        <dbReference type="ARBA" id="ARBA00022512"/>
    </source>
</evidence>
<evidence type="ECO:0000313" key="14">
    <source>
        <dbReference type="Proteomes" id="UP000713904"/>
    </source>
</evidence>
<feature type="compositionally biased region" description="Polar residues" evidence="5">
    <location>
        <begin position="510"/>
        <end position="519"/>
    </location>
</feature>
<evidence type="ECO:0000256" key="7">
    <source>
        <dbReference type="SAM" id="SignalP"/>
    </source>
</evidence>
<evidence type="ECO:0000256" key="5">
    <source>
        <dbReference type="SAM" id="MobiDB-lite"/>
    </source>
</evidence>
<dbReference type="Gene3D" id="2.60.40.740">
    <property type="match status" value="1"/>
</dbReference>
<keyword evidence="4" id="KW-0572">Peptidoglycan-anchor</keyword>
<dbReference type="InterPro" id="IPR032364">
    <property type="entry name" value="GramPos_pilinD1_N"/>
</dbReference>
<keyword evidence="3 7" id="KW-0732">Signal</keyword>
<feature type="domain" description="Gram-positive cocci surface proteins LPxTG" evidence="8">
    <location>
        <begin position="623"/>
        <end position="662"/>
    </location>
</feature>
<name>A0ABR6TMH2_9FIRM</name>
<dbReference type="EMBL" id="JABGBW010000008">
    <property type="protein sequence ID" value="MBC2576616.1"/>
    <property type="molecule type" value="Genomic_DNA"/>
</dbReference>
<keyword evidence="6" id="KW-0812">Transmembrane</keyword>
<evidence type="ECO:0000256" key="2">
    <source>
        <dbReference type="ARBA" id="ARBA00022525"/>
    </source>
</evidence>
<dbReference type="Proteomes" id="UP000713904">
    <property type="component" value="Unassembled WGS sequence"/>
</dbReference>
<dbReference type="Gene3D" id="1.20.58.90">
    <property type="match status" value="1"/>
</dbReference>
<evidence type="ECO:0000259" key="10">
    <source>
        <dbReference type="Pfam" id="PF16569"/>
    </source>
</evidence>
<feature type="domain" description="Gram-positive pilin backbone subunit 3 Cna-B-like" evidence="11">
    <location>
        <begin position="380"/>
        <end position="468"/>
    </location>
</feature>
<dbReference type="NCBIfam" id="TIGR01167">
    <property type="entry name" value="LPXTG_anchor"/>
    <property type="match status" value="1"/>
</dbReference>
<keyword evidence="2" id="KW-0964">Secreted</keyword>
<accession>A0ABR6TMH2</accession>
<feature type="compositionally biased region" description="Basic and acidic residues" evidence="5">
    <location>
        <begin position="520"/>
        <end position="529"/>
    </location>
</feature>
<dbReference type="SUPFAM" id="SSF49478">
    <property type="entry name" value="Cna protein B-type domain"/>
    <property type="match status" value="1"/>
</dbReference>
<evidence type="ECO:0000259" key="9">
    <source>
        <dbReference type="Pfam" id="PF16555"/>
    </source>
</evidence>
<dbReference type="Pfam" id="PF00746">
    <property type="entry name" value="Gram_pos_anchor"/>
    <property type="match status" value="1"/>
</dbReference>
<reference evidence="13 14" key="1">
    <citation type="submission" date="2020-05" db="EMBL/GenBank/DDBJ databases">
        <title>Draft genome of xy-202 and genomic insight in genome of the genus Peptostreptococcus.</title>
        <authorList>
            <person name="Zhang Z."/>
        </authorList>
    </citation>
    <scope>NUCLEOTIDE SEQUENCE [LARGE SCALE GENOMIC DNA]</scope>
    <source>
        <strain evidence="13 14">DSM 27025</strain>
    </source>
</reference>
<evidence type="ECO:0000256" key="4">
    <source>
        <dbReference type="ARBA" id="ARBA00023088"/>
    </source>
</evidence>
<feature type="domain" description="Gram-positive pilin backbone subunit 2 Cna-B-like" evidence="10">
    <location>
        <begin position="207"/>
        <end position="322"/>
    </location>
</feature>
<keyword evidence="14" id="KW-1185">Reference proteome</keyword>
<dbReference type="InterPro" id="IPR041033">
    <property type="entry name" value="SpaA_PFL_dom_1"/>
</dbReference>
<dbReference type="RefSeq" id="WP_185624636.1">
    <property type="nucleotide sequence ID" value="NZ_JABGBW010000008.1"/>
</dbReference>
<evidence type="ECO:0000259" key="11">
    <source>
        <dbReference type="Pfam" id="PF16570"/>
    </source>
</evidence>
<dbReference type="Gene3D" id="2.60.40.10">
    <property type="entry name" value="Immunoglobulins"/>
    <property type="match status" value="2"/>
</dbReference>
<dbReference type="InterPro" id="IPR019931">
    <property type="entry name" value="LPXTG_anchor"/>
</dbReference>
<dbReference type="Gene3D" id="2.60.40.1140">
    <property type="entry name" value="Collagen-binding surface protein Cna, B-type domain"/>
    <property type="match status" value="1"/>
</dbReference>
<feature type="domain" description="SpaA-like prealbumin fold" evidence="12">
    <location>
        <begin position="542"/>
        <end position="602"/>
    </location>
</feature>
<comment type="caution">
    <text evidence="13">The sequence shown here is derived from an EMBL/GenBank/DDBJ whole genome shotgun (WGS) entry which is preliminary data.</text>
</comment>
<sequence>MKKLLSIFLALAMAVGVLMPSLSKVNAEEQGTKKVTVHKLLMTEDELKGWDPAEIQKKGYNGTQNLEQLKELLKNNGLNKKLEEIPKVYFAWQNEKGKWINQQGQEVGDDVEQAYGMLTEANGANFDTSKLPAGKYKIVEVPEKSTYIGKNQEVLTSSKAVPVEITLPLVTEDGIVEHAHVYPKNAENKPKVEKTIDDKKKEISKTIGEEVPYTVKTTIPKDAKYKTLRWSDIMSKGLTYNKGKLNLTISGINNVPSNYYKLIEDNNGFNLEFTSEGLKKLEDDAKQGEVVITIKYSATINGEAIVNNPETNEIKLTYNNRPQKDIEPKDITPKNKQIKIKKEWAEGVPPEGVRVVYTLIKSNTKEVVDSVVKIQNKEMNTDFSHTFEGLDENTTYQVIERISGYTPEYKKTNDGELTITNKIDTENPTPEKPESPKVYTYGKKFVKTDDGVVSSGGIKSLAGAEFIVLNDKKQYLTLKEVGVQSAERKAYDDAETAYQAAIDEYNRLTKTQQQGNEGTQAKEKIKNTKEKRDEAFIKARTDFEWSNQKDKAVKYTSNEKGQFEVTGLAKGKYYLEEVKAPEGYALRSDKIEFDVDENSYTQNGDIDYGTQQLGGKNDATRIKNKKVTIPQTGGIGTIIFTALGIVIMAGSVYAMKKRRAEEV</sequence>
<dbReference type="InterPro" id="IPR032334">
    <property type="entry name" value="GramPos_pilinBB"/>
</dbReference>
<feature type="region of interest" description="Disordered" evidence="5">
    <location>
        <begin position="510"/>
        <end position="529"/>
    </location>
</feature>
<dbReference type="Pfam" id="PF16555">
    <property type="entry name" value="GramPos_pilinD1"/>
    <property type="match status" value="1"/>
</dbReference>
<dbReference type="InterPro" id="IPR026466">
    <property type="entry name" value="Fim_isopep_form_D2_dom"/>
</dbReference>
<evidence type="ECO:0000259" key="8">
    <source>
        <dbReference type="Pfam" id="PF00746"/>
    </source>
</evidence>
<proteinExistence type="predicted"/>
<feature type="signal peptide" evidence="7">
    <location>
        <begin position="1"/>
        <end position="27"/>
    </location>
</feature>
<protein>
    <submittedName>
        <fullName evidence="13">Isopeptide-forming domain-containing fimbrial protein</fullName>
    </submittedName>
</protein>
<evidence type="ECO:0000313" key="13">
    <source>
        <dbReference type="EMBL" id="MBC2576616.1"/>
    </source>
</evidence>